<accession>A0A8S5T7E5</accession>
<name>A0A8S5T7E5_9CAUD</name>
<proteinExistence type="predicted"/>
<sequence>MEKHDVIYLCGHKGVAALFGKAWDIPIDCKPLKELQEKYMASVNSIRAGVFPPGRELTMGDGRKALEEL</sequence>
<protein>
    <submittedName>
        <fullName evidence="1">Uncharacterized protein</fullName>
    </submittedName>
</protein>
<organism evidence="1">
    <name type="scientific">Myoviridae sp. cta6i12</name>
    <dbReference type="NCBI Taxonomy" id="2827695"/>
    <lineage>
        <taxon>Viruses</taxon>
        <taxon>Duplodnaviria</taxon>
        <taxon>Heunggongvirae</taxon>
        <taxon>Uroviricota</taxon>
        <taxon>Caudoviricetes</taxon>
    </lineage>
</organism>
<evidence type="ECO:0000313" key="1">
    <source>
        <dbReference type="EMBL" id="DAF59040.1"/>
    </source>
</evidence>
<dbReference type="EMBL" id="BK032761">
    <property type="protein sequence ID" value="DAF59040.1"/>
    <property type="molecule type" value="Genomic_DNA"/>
</dbReference>
<reference evidence="1" key="1">
    <citation type="journal article" date="2021" name="Proc. Natl. Acad. Sci. U.S.A.">
        <title>A Catalog of Tens of Thousands of Viruses from Human Metagenomes Reveals Hidden Associations with Chronic Diseases.</title>
        <authorList>
            <person name="Tisza M.J."/>
            <person name="Buck C.B."/>
        </authorList>
    </citation>
    <scope>NUCLEOTIDE SEQUENCE</scope>
    <source>
        <strain evidence="1">Cta6i12</strain>
    </source>
</reference>